<organism evidence="2 3">
    <name type="scientific">Paenibacillus mucilaginosus (strain KNP414)</name>
    <dbReference type="NCBI Taxonomy" id="1036673"/>
    <lineage>
        <taxon>Bacteria</taxon>
        <taxon>Bacillati</taxon>
        <taxon>Bacillota</taxon>
        <taxon>Bacilli</taxon>
        <taxon>Bacillales</taxon>
        <taxon>Paenibacillaceae</taxon>
        <taxon>Paenibacillus</taxon>
    </lineage>
</organism>
<dbReference type="KEGG" id="pms:KNP414_07298"/>
<feature type="region of interest" description="Disordered" evidence="1">
    <location>
        <begin position="1"/>
        <end position="39"/>
    </location>
</feature>
<protein>
    <submittedName>
        <fullName evidence="2">Uncharacterized protein</fullName>
    </submittedName>
</protein>
<dbReference type="AlphaFoldDB" id="F8FP29"/>
<evidence type="ECO:0000313" key="3">
    <source>
        <dbReference type="Proteomes" id="UP000006620"/>
    </source>
</evidence>
<evidence type="ECO:0000313" key="2">
    <source>
        <dbReference type="EMBL" id="AEI45808.1"/>
    </source>
</evidence>
<dbReference type="EMBL" id="CP002869">
    <property type="protein sequence ID" value="AEI45808.1"/>
    <property type="molecule type" value="Genomic_DNA"/>
</dbReference>
<name>F8FP29_PAEMK</name>
<evidence type="ECO:0000256" key="1">
    <source>
        <dbReference type="SAM" id="MobiDB-lite"/>
    </source>
</evidence>
<reference evidence="2 3" key="2">
    <citation type="journal article" date="2013" name="Genome Announc.">
        <title>Genome Sequence of Growth-Improving Paenibacillus mucilaginosus Strain KNP414.</title>
        <authorList>
            <person name="Lu J.J."/>
            <person name="Wang J.F."/>
            <person name="Hu X.F."/>
        </authorList>
    </citation>
    <scope>NUCLEOTIDE SEQUENCE [LARGE SCALE GENOMIC DNA]</scope>
    <source>
        <strain evidence="2 3">KNP414</strain>
    </source>
</reference>
<dbReference type="HOGENOM" id="CLU_3313861_0_0_9"/>
<reference evidence="3" key="1">
    <citation type="submission" date="2011-06" db="EMBL/GenBank/DDBJ databases">
        <title>Complete genome sequence of Paenibacillus mucilaginosus KNP414.</title>
        <authorList>
            <person name="Wang J."/>
            <person name="Hu S."/>
            <person name="Hu X."/>
            <person name="Zhang B."/>
            <person name="Dong D."/>
            <person name="Zhang S."/>
            <person name="Zhao K."/>
            <person name="Wu D."/>
        </authorList>
    </citation>
    <scope>NUCLEOTIDE SEQUENCE [LARGE SCALE GENOMIC DNA]</scope>
    <source>
        <strain evidence="3">KNP414</strain>
    </source>
</reference>
<gene>
    <name evidence="2" type="ordered locus">KNP414_07298</name>
</gene>
<accession>F8FP29</accession>
<sequence>MFPCRHLPGTQFPLASNKGSRYTEDMPGPYLPQEGGPSI</sequence>
<dbReference type="Proteomes" id="UP000006620">
    <property type="component" value="Chromosome"/>
</dbReference>
<proteinExistence type="predicted"/>